<name>A0A9X2N8N5_9PSEU</name>
<dbReference type="EMBL" id="JAMXQV010000003">
    <property type="protein sequence ID" value="MCR6482807.1"/>
    <property type="molecule type" value="Genomic_DNA"/>
</dbReference>
<dbReference type="RefSeq" id="WP_257919430.1">
    <property type="nucleotide sequence ID" value="NZ_JAMXQV010000003.1"/>
</dbReference>
<proteinExistence type="predicted"/>
<keyword evidence="2" id="KW-1185">Reference proteome</keyword>
<comment type="caution">
    <text evidence="1">The sequence shown here is derived from an EMBL/GenBank/DDBJ whole genome shotgun (WGS) entry which is preliminary data.</text>
</comment>
<dbReference type="AlphaFoldDB" id="A0A9X2N8N5"/>
<dbReference type="Proteomes" id="UP001144096">
    <property type="component" value="Unassembled WGS sequence"/>
</dbReference>
<protein>
    <submittedName>
        <fullName evidence="1">Uncharacterized protein</fullName>
    </submittedName>
</protein>
<sequence length="103" mass="12060">MPITVIEHWHLKQEFAAKAFEVMQEMDDLLEDNAHGSAGWAGHARFFKLETEPAHVMMIYPWETRAEHERLLDSEGPLLDDFVSRYCAREREVEYAEELPVDV</sequence>
<gene>
    <name evidence="1" type="ORF">M8542_08255</name>
</gene>
<accession>A0A9X2N8N5</accession>
<evidence type="ECO:0000313" key="2">
    <source>
        <dbReference type="Proteomes" id="UP001144096"/>
    </source>
</evidence>
<reference evidence="1" key="1">
    <citation type="submission" date="2022-06" db="EMBL/GenBank/DDBJ databases">
        <title>Amycolatopsis iheyaensis sp. nov., a new species of the genus Amycolatopsis isolated from soil in Iheya island, Japan.</title>
        <authorList>
            <person name="Ngamcharungchit C."/>
            <person name="Kanto H."/>
            <person name="Take A."/>
            <person name="Intra B."/>
            <person name="Matsumoto A."/>
            <person name="Panbangred W."/>
            <person name="Inahashi Y."/>
        </authorList>
    </citation>
    <scope>NUCLEOTIDE SEQUENCE</scope>
    <source>
        <strain evidence="1">OK19-0408</strain>
    </source>
</reference>
<organism evidence="1 2">
    <name type="scientific">Amycolatopsis iheyensis</name>
    <dbReference type="NCBI Taxonomy" id="2945988"/>
    <lineage>
        <taxon>Bacteria</taxon>
        <taxon>Bacillati</taxon>
        <taxon>Actinomycetota</taxon>
        <taxon>Actinomycetes</taxon>
        <taxon>Pseudonocardiales</taxon>
        <taxon>Pseudonocardiaceae</taxon>
        <taxon>Amycolatopsis</taxon>
    </lineage>
</organism>
<evidence type="ECO:0000313" key="1">
    <source>
        <dbReference type="EMBL" id="MCR6482807.1"/>
    </source>
</evidence>